<evidence type="ECO:0000313" key="2">
    <source>
        <dbReference type="Proteomes" id="UP000094329"/>
    </source>
</evidence>
<organism evidence="1 2">
    <name type="scientific">Piscirickettsia litoralis</name>
    <dbReference type="NCBI Taxonomy" id="1891921"/>
    <lineage>
        <taxon>Bacteria</taxon>
        <taxon>Pseudomonadati</taxon>
        <taxon>Pseudomonadota</taxon>
        <taxon>Gammaproteobacteria</taxon>
        <taxon>Thiotrichales</taxon>
        <taxon>Piscirickettsiaceae</taxon>
        <taxon>Piscirickettsia</taxon>
    </lineage>
</organism>
<dbReference type="InterPro" id="IPR036770">
    <property type="entry name" value="Ankyrin_rpt-contain_sf"/>
</dbReference>
<dbReference type="SUPFAM" id="SSF48403">
    <property type="entry name" value="Ankyrin repeat"/>
    <property type="match status" value="1"/>
</dbReference>
<keyword evidence="2" id="KW-1185">Reference proteome</keyword>
<name>A0ABX2ZYK2_9GAMM</name>
<comment type="caution">
    <text evidence="1">The sequence shown here is derived from an EMBL/GenBank/DDBJ whole genome shotgun (WGS) entry which is preliminary data.</text>
</comment>
<dbReference type="EMBL" id="MDTU01000002">
    <property type="protein sequence ID" value="ODN41657.1"/>
    <property type="molecule type" value="Genomic_DNA"/>
</dbReference>
<proteinExistence type="predicted"/>
<gene>
    <name evidence="1" type="ORF">BGC07_15950</name>
</gene>
<protein>
    <submittedName>
        <fullName evidence="1">Ankryin</fullName>
    </submittedName>
</protein>
<accession>A0ABX2ZYK2</accession>
<sequence length="169" mass="19086">MSMSSELKLLLKLAKTNNGESLKSFIKEHQSLLKERSDNQLTPLQVAVYNGSIETALIFIEYGGPPIIRAKFYSKKNRSSVIHYCLARGWDTINKEHSKLPFNKVIIAATNLMKERVFSLRDVYGINPLGAAVLTGQKQAADFFLNLSYCKKSTIEYEKNLVNKLRGIT</sequence>
<reference evidence="1 2" key="1">
    <citation type="submission" date="2016-08" db="EMBL/GenBank/DDBJ databases">
        <title>Draft genome sequence of Candidatus Piscirickettsia litoralis, from seawater.</title>
        <authorList>
            <person name="Wan X."/>
            <person name="Lee A.J."/>
            <person name="Hou S."/>
            <person name="Donachie S.P."/>
        </authorList>
    </citation>
    <scope>NUCLEOTIDE SEQUENCE [LARGE SCALE GENOMIC DNA]</scope>
    <source>
        <strain evidence="1 2">Y2</strain>
    </source>
</reference>
<evidence type="ECO:0000313" key="1">
    <source>
        <dbReference type="EMBL" id="ODN41657.1"/>
    </source>
</evidence>
<dbReference type="Proteomes" id="UP000094329">
    <property type="component" value="Unassembled WGS sequence"/>
</dbReference>
<dbReference type="Gene3D" id="1.25.40.20">
    <property type="entry name" value="Ankyrin repeat-containing domain"/>
    <property type="match status" value="1"/>
</dbReference>